<gene>
    <name evidence="1" type="primary">AUGUSTUS-3.0.2_33647</name>
    <name evidence="1" type="ORF">TcasGA2_TC033647</name>
</gene>
<evidence type="ECO:0000313" key="2">
    <source>
        <dbReference type="Proteomes" id="UP000007266"/>
    </source>
</evidence>
<dbReference type="InParanoid" id="A0A139WFW5"/>
<evidence type="ECO:0000313" key="1">
    <source>
        <dbReference type="EMBL" id="KYB26735.1"/>
    </source>
</evidence>
<sequence>MCPHPRQDQFPHCPISCHLKPTISAPTADNIQAPLFSELQDTRYVVPALAAGLLCLKLTTVTREQQEFIQRHTSVSALFGHVSGAGNRTERRNDKKSHTARTRYMRDLLEQLLLPRGIVMGLLCRRKTAGKLDISFKTRRMRSPEDYFILISLSYTPDENFQTQTRFSSKDCHFPLKNIFTTFSHKNYRKNQEAGSGKPLLWKYM</sequence>
<reference evidence="1 2" key="2">
    <citation type="journal article" date="2010" name="Nucleic Acids Res.">
        <title>BeetleBase in 2010: revisions to provide comprehensive genomic information for Tribolium castaneum.</title>
        <authorList>
            <person name="Kim H.S."/>
            <person name="Murphy T."/>
            <person name="Xia J."/>
            <person name="Caragea D."/>
            <person name="Park Y."/>
            <person name="Beeman R.W."/>
            <person name="Lorenzen M.D."/>
            <person name="Butcher S."/>
            <person name="Manak J.R."/>
            <person name="Brown S.J."/>
        </authorList>
    </citation>
    <scope>GENOME REANNOTATION</scope>
    <source>
        <strain evidence="1 2">Georgia GA2</strain>
    </source>
</reference>
<accession>A0A139WFW5</accession>
<dbReference type="AlphaFoldDB" id="A0A139WFW5"/>
<reference evidence="1 2" key="1">
    <citation type="journal article" date="2008" name="Nature">
        <title>The genome of the model beetle and pest Tribolium castaneum.</title>
        <authorList>
            <consortium name="Tribolium Genome Sequencing Consortium"/>
            <person name="Richards S."/>
            <person name="Gibbs R.A."/>
            <person name="Weinstock G.M."/>
            <person name="Brown S.J."/>
            <person name="Denell R."/>
            <person name="Beeman R.W."/>
            <person name="Gibbs R."/>
            <person name="Beeman R.W."/>
            <person name="Brown S.J."/>
            <person name="Bucher G."/>
            <person name="Friedrich M."/>
            <person name="Grimmelikhuijzen C.J."/>
            <person name="Klingler M."/>
            <person name="Lorenzen M."/>
            <person name="Richards S."/>
            <person name="Roth S."/>
            <person name="Schroder R."/>
            <person name="Tautz D."/>
            <person name="Zdobnov E.M."/>
            <person name="Muzny D."/>
            <person name="Gibbs R.A."/>
            <person name="Weinstock G.M."/>
            <person name="Attaway T."/>
            <person name="Bell S."/>
            <person name="Buhay C.J."/>
            <person name="Chandrabose M.N."/>
            <person name="Chavez D."/>
            <person name="Clerk-Blankenburg K.P."/>
            <person name="Cree A."/>
            <person name="Dao M."/>
            <person name="Davis C."/>
            <person name="Chacko J."/>
            <person name="Dinh H."/>
            <person name="Dugan-Rocha S."/>
            <person name="Fowler G."/>
            <person name="Garner T.T."/>
            <person name="Garnes J."/>
            <person name="Gnirke A."/>
            <person name="Hawes A."/>
            <person name="Hernandez J."/>
            <person name="Hines S."/>
            <person name="Holder M."/>
            <person name="Hume J."/>
            <person name="Jhangiani S.N."/>
            <person name="Joshi V."/>
            <person name="Khan Z.M."/>
            <person name="Jackson L."/>
            <person name="Kovar C."/>
            <person name="Kowis A."/>
            <person name="Lee S."/>
            <person name="Lewis L.R."/>
            <person name="Margolis J."/>
            <person name="Morgan M."/>
            <person name="Nazareth L.V."/>
            <person name="Nguyen N."/>
            <person name="Okwuonu G."/>
            <person name="Parker D."/>
            <person name="Richards S."/>
            <person name="Ruiz S.J."/>
            <person name="Santibanez J."/>
            <person name="Savard J."/>
            <person name="Scherer S.E."/>
            <person name="Schneider B."/>
            <person name="Sodergren E."/>
            <person name="Tautz D."/>
            <person name="Vattahil S."/>
            <person name="Villasana D."/>
            <person name="White C.S."/>
            <person name="Wright R."/>
            <person name="Park Y."/>
            <person name="Beeman R.W."/>
            <person name="Lord J."/>
            <person name="Oppert B."/>
            <person name="Lorenzen M."/>
            <person name="Brown S."/>
            <person name="Wang L."/>
            <person name="Savard J."/>
            <person name="Tautz D."/>
            <person name="Richards S."/>
            <person name="Weinstock G."/>
            <person name="Gibbs R.A."/>
            <person name="Liu Y."/>
            <person name="Worley K."/>
            <person name="Weinstock G."/>
            <person name="Elsik C.G."/>
            <person name="Reese J.T."/>
            <person name="Elhaik E."/>
            <person name="Landan G."/>
            <person name="Graur D."/>
            <person name="Arensburger P."/>
            <person name="Atkinson P."/>
            <person name="Beeman R.W."/>
            <person name="Beidler J."/>
            <person name="Brown S.J."/>
            <person name="Demuth J.P."/>
            <person name="Drury D.W."/>
            <person name="Du Y.Z."/>
            <person name="Fujiwara H."/>
            <person name="Lorenzen M."/>
            <person name="Maselli V."/>
            <person name="Osanai M."/>
            <person name="Park Y."/>
            <person name="Robertson H.M."/>
            <person name="Tu Z."/>
            <person name="Wang J.J."/>
            <person name="Wang S."/>
            <person name="Richards S."/>
            <person name="Song H."/>
            <person name="Zhang L."/>
            <person name="Sodergren E."/>
            <person name="Werner D."/>
            <person name="Stanke M."/>
            <person name="Morgenstern B."/>
            <person name="Solovyev V."/>
            <person name="Kosarev P."/>
            <person name="Brown G."/>
            <person name="Chen H.C."/>
            <person name="Ermolaeva O."/>
            <person name="Hlavina W."/>
            <person name="Kapustin Y."/>
            <person name="Kiryutin B."/>
            <person name="Kitts P."/>
            <person name="Maglott D."/>
            <person name="Pruitt K."/>
            <person name="Sapojnikov V."/>
            <person name="Souvorov A."/>
            <person name="Mackey A.J."/>
            <person name="Waterhouse R.M."/>
            <person name="Wyder S."/>
            <person name="Zdobnov E.M."/>
            <person name="Zdobnov E.M."/>
            <person name="Wyder S."/>
            <person name="Kriventseva E.V."/>
            <person name="Kadowaki T."/>
            <person name="Bork P."/>
            <person name="Aranda M."/>
            <person name="Bao R."/>
            <person name="Beermann A."/>
            <person name="Berns N."/>
            <person name="Bolognesi R."/>
            <person name="Bonneton F."/>
            <person name="Bopp D."/>
            <person name="Brown S.J."/>
            <person name="Bucher G."/>
            <person name="Butts T."/>
            <person name="Chaumot A."/>
            <person name="Denell R.E."/>
            <person name="Ferrier D.E."/>
            <person name="Friedrich M."/>
            <person name="Gordon C.M."/>
            <person name="Jindra M."/>
            <person name="Klingler M."/>
            <person name="Lan Q."/>
            <person name="Lattorff H.M."/>
            <person name="Laudet V."/>
            <person name="von Levetsow C."/>
            <person name="Liu Z."/>
            <person name="Lutz R."/>
            <person name="Lynch J.A."/>
            <person name="da Fonseca R.N."/>
            <person name="Posnien N."/>
            <person name="Reuter R."/>
            <person name="Roth S."/>
            <person name="Savard J."/>
            <person name="Schinko J.B."/>
            <person name="Schmitt C."/>
            <person name="Schoppmeier M."/>
            <person name="Schroder R."/>
            <person name="Shippy T.D."/>
            <person name="Simonnet F."/>
            <person name="Marques-Souza H."/>
            <person name="Tautz D."/>
            <person name="Tomoyasu Y."/>
            <person name="Trauner J."/>
            <person name="Van der Zee M."/>
            <person name="Vervoort M."/>
            <person name="Wittkopp N."/>
            <person name="Wimmer E.A."/>
            <person name="Yang X."/>
            <person name="Jones A.K."/>
            <person name="Sattelle D.B."/>
            <person name="Ebert P.R."/>
            <person name="Nelson D."/>
            <person name="Scott J.G."/>
            <person name="Beeman R.W."/>
            <person name="Muthukrishnan S."/>
            <person name="Kramer K.J."/>
            <person name="Arakane Y."/>
            <person name="Beeman R.W."/>
            <person name="Zhu Q."/>
            <person name="Hogenkamp D."/>
            <person name="Dixit R."/>
            <person name="Oppert B."/>
            <person name="Jiang H."/>
            <person name="Zou Z."/>
            <person name="Marshall J."/>
            <person name="Elpidina E."/>
            <person name="Vinokurov K."/>
            <person name="Oppert C."/>
            <person name="Zou Z."/>
            <person name="Evans J."/>
            <person name="Lu Z."/>
            <person name="Zhao P."/>
            <person name="Sumathipala N."/>
            <person name="Altincicek B."/>
            <person name="Vilcinskas A."/>
            <person name="Williams M."/>
            <person name="Hultmark D."/>
            <person name="Hetru C."/>
            <person name="Jiang H."/>
            <person name="Grimmelikhuijzen C.J."/>
            <person name="Hauser F."/>
            <person name="Cazzamali G."/>
            <person name="Williamson M."/>
            <person name="Park Y."/>
            <person name="Li B."/>
            <person name="Tanaka Y."/>
            <person name="Predel R."/>
            <person name="Neupert S."/>
            <person name="Schachtner J."/>
            <person name="Verleyen P."/>
            <person name="Raible F."/>
            <person name="Bork P."/>
            <person name="Friedrich M."/>
            <person name="Walden K.K."/>
            <person name="Robertson H.M."/>
            <person name="Angeli S."/>
            <person name="Foret S."/>
            <person name="Bucher G."/>
            <person name="Schuetz S."/>
            <person name="Maleszka R."/>
            <person name="Wimmer E.A."/>
            <person name="Beeman R.W."/>
            <person name="Lorenzen M."/>
            <person name="Tomoyasu Y."/>
            <person name="Miller S.C."/>
            <person name="Grossmann D."/>
            <person name="Bucher G."/>
        </authorList>
    </citation>
    <scope>NUCLEOTIDE SEQUENCE [LARGE SCALE GENOMIC DNA]</scope>
    <source>
        <strain evidence="1 2">Georgia GA2</strain>
    </source>
</reference>
<protein>
    <submittedName>
        <fullName evidence="1">Uncharacterized protein</fullName>
    </submittedName>
</protein>
<dbReference type="Proteomes" id="UP000007266">
    <property type="component" value="Linkage group 7"/>
</dbReference>
<name>A0A139WFW5_TRICA</name>
<proteinExistence type="predicted"/>
<organism evidence="1 2">
    <name type="scientific">Tribolium castaneum</name>
    <name type="common">Red flour beetle</name>
    <dbReference type="NCBI Taxonomy" id="7070"/>
    <lineage>
        <taxon>Eukaryota</taxon>
        <taxon>Metazoa</taxon>
        <taxon>Ecdysozoa</taxon>
        <taxon>Arthropoda</taxon>
        <taxon>Hexapoda</taxon>
        <taxon>Insecta</taxon>
        <taxon>Pterygota</taxon>
        <taxon>Neoptera</taxon>
        <taxon>Endopterygota</taxon>
        <taxon>Coleoptera</taxon>
        <taxon>Polyphaga</taxon>
        <taxon>Cucujiformia</taxon>
        <taxon>Tenebrionidae</taxon>
        <taxon>Tenebrionidae incertae sedis</taxon>
        <taxon>Tribolium</taxon>
    </lineage>
</organism>
<dbReference type="EMBL" id="KQ971352">
    <property type="protein sequence ID" value="KYB26735.1"/>
    <property type="molecule type" value="Genomic_DNA"/>
</dbReference>
<keyword evidence="2" id="KW-1185">Reference proteome</keyword>